<comment type="caution">
    <text evidence="2">The sequence shown here is derived from an EMBL/GenBank/DDBJ whole genome shotgun (WGS) entry which is preliminary data.</text>
</comment>
<dbReference type="EMBL" id="JAFIMR010000012">
    <property type="protein sequence ID" value="KAI1871648.1"/>
    <property type="molecule type" value="Genomic_DNA"/>
</dbReference>
<evidence type="ECO:0000313" key="2">
    <source>
        <dbReference type="EMBL" id="KAI1871648.1"/>
    </source>
</evidence>
<evidence type="ECO:0000256" key="1">
    <source>
        <dbReference type="SAM" id="SignalP"/>
    </source>
</evidence>
<dbReference type="Proteomes" id="UP000829685">
    <property type="component" value="Unassembled WGS sequence"/>
</dbReference>
<feature type="chain" id="PRO_5040281907" evidence="1">
    <location>
        <begin position="18"/>
        <end position="116"/>
    </location>
</feature>
<keyword evidence="1" id="KW-0732">Signal</keyword>
<protein>
    <submittedName>
        <fullName evidence="2">Uncharacterized protein</fullName>
    </submittedName>
</protein>
<gene>
    <name evidence="2" type="ORF">JX265_005634</name>
</gene>
<sequence>MQFATFFIATLATVAAAAPLDSAPVEERAGVKATLQIETEPDTFIGNFEVPVPGQNNFNRKAVSIRIGTVSGSVAARVQCQGFDNKGNKAGQAFSGDQVAELRKGTVLGKVSCKKI</sequence>
<organism evidence="2 3">
    <name type="scientific">Neoarthrinium moseri</name>
    <dbReference type="NCBI Taxonomy" id="1658444"/>
    <lineage>
        <taxon>Eukaryota</taxon>
        <taxon>Fungi</taxon>
        <taxon>Dikarya</taxon>
        <taxon>Ascomycota</taxon>
        <taxon>Pezizomycotina</taxon>
        <taxon>Sordariomycetes</taxon>
        <taxon>Xylariomycetidae</taxon>
        <taxon>Amphisphaeriales</taxon>
        <taxon>Apiosporaceae</taxon>
        <taxon>Neoarthrinium</taxon>
    </lineage>
</organism>
<reference evidence="2" key="1">
    <citation type="submission" date="2021-03" db="EMBL/GenBank/DDBJ databases">
        <title>Revisited historic fungal species revealed as producer of novel bioactive compounds through whole genome sequencing and comparative genomics.</title>
        <authorList>
            <person name="Vignolle G.A."/>
            <person name="Hochenegger N."/>
            <person name="Mach R.L."/>
            <person name="Mach-Aigner A.R."/>
            <person name="Javad Rahimi M."/>
            <person name="Salim K.A."/>
            <person name="Chan C.M."/>
            <person name="Lim L.B.L."/>
            <person name="Cai F."/>
            <person name="Druzhinina I.S."/>
            <person name="U'Ren J.M."/>
            <person name="Derntl C."/>
        </authorList>
    </citation>
    <scope>NUCLEOTIDE SEQUENCE</scope>
    <source>
        <strain evidence="2">TUCIM 5799</strain>
    </source>
</reference>
<accession>A0A9P9WNE9</accession>
<feature type="signal peptide" evidence="1">
    <location>
        <begin position="1"/>
        <end position="17"/>
    </location>
</feature>
<proteinExistence type="predicted"/>
<evidence type="ECO:0000313" key="3">
    <source>
        <dbReference type="Proteomes" id="UP000829685"/>
    </source>
</evidence>
<dbReference type="AlphaFoldDB" id="A0A9P9WNE9"/>
<name>A0A9P9WNE9_9PEZI</name>
<keyword evidence="3" id="KW-1185">Reference proteome</keyword>